<accession>A0A2N1UNZ7</accession>
<evidence type="ECO:0000256" key="4">
    <source>
        <dbReference type="ARBA" id="ARBA00023136"/>
    </source>
</evidence>
<organism evidence="7 8">
    <name type="scientific">Candidatus Kuenenbacteria bacterium HGW-Kuenenbacteria-1</name>
    <dbReference type="NCBI Taxonomy" id="2013812"/>
    <lineage>
        <taxon>Bacteria</taxon>
        <taxon>Candidatus Kueneniibacteriota</taxon>
    </lineage>
</organism>
<dbReference type="Proteomes" id="UP000233414">
    <property type="component" value="Unassembled WGS sequence"/>
</dbReference>
<name>A0A2N1UNZ7_9BACT</name>
<dbReference type="GO" id="GO:0016020">
    <property type="term" value="C:membrane"/>
    <property type="evidence" value="ECO:0007669"/>
    <property type="project" value="UniProtKB-SubCell"/>
</dbReference>
<dbReference type="AlphaFoldDB" id="A0A2N1UNZ7"/>
<dbReference type="Pfam" id="PF01699">
    <property type="entry name" value="Na_Ca_ex"/>
    <property type="match status" value="1"/>
</dbReference>
<keyword evidence="4 5" id="KW-0472">Membrane</keyword>
<evidence type="ECO:0000256" key="5">
    <source>
        <dbReference type="SAM" id="Phobius"/>
    </source>
</evidence>
<proteinExistence type="predicted"/>
<dbReference type="InterPro" id="IPR044880">
    <property type="entry name" value="NCX_ion-bd_dom_sf"/>
</dbReference>
<evidence type="ECO:0000313" key="8">
    <source>
        <dbReference type="Proteomes" id="UP000233414"/>
    </source>
</evidence>
<evidence type="ECO:0000256" key="3">
    <source>
        <dbReference type="ARBA" id="ARBA00022989"/>
    </source>
</evidence>
<comment type="subcellular location">
    <subcellularLocation>
        <location evidence="1">Membrane</location>
        <topology evidence="1">Multi-pass membrane protein</topology>
    </subcellularLocation>
</comment>
<evidence type="ECO:0000256" key="1">
    <source>
        <dbReference type="ARBA" id="ARBA00004141"/>
    </source>
</evidence>
<evidence type="ECO:0000313" key="7">
    <source>
        <dbReference type="EMBL" id="PKL72541.1"/>
    </source>
</evidence>
<keyword evidence="2 5" id="KW-0812">Transmembrane</keyword>
<feature type="transmembrane region" description="Helical" evidence="5">
    <location>
        <begin position="48"/>
        <end position="66"/>
    </location>
</feature>
<gene>
    <name evidence="7" type="ORF">CVV26_00830</name>
</gene>
<dbReference type="GO" id="GO:0055085">
    <property type="term" value="P:transmembrane transport"/>
    <property type="evidence" value="ECO:0007669"/>
    <property type="project" value="InterPro"/>
</dbReference>
<evidence type="ECO:0000259" key="6">
    <source>
        <dbReference type="Pfam" id="PF01699"/>
    </source>
</evidence>
<evidence type="ECO:0000256" key="2">
    <source>
        <dbReference type="ARBA" id="ARBA00022692"/>
    </source>
</evidence>
<feature type="transmembrane region" description="Helical" evidence="5">
    <location>
        <begin position="20"/>
        <end position="41"/>
    </location>
</feature>
<feature type="domain" description="Sodium/calcium exchanger membrane region" evidence="6">
    <location>
        <begin position="2"/>
        <end position="66"/>
    </location>
</feature>
<dbReference type="EMBL" id="PGYQ01000002">
    <property type="protein sequence ID" value="PKL72541.1"/>
    <property type="molecule type" value="Genomic_DNA"/>
</dbReference>
<dbReference type="InterPro" id="IPR004837">
    <property type="entry name" value="NaCa_Exmemb"/>
</dbReference>
<protein>
    <recommendedName>
        <fullName evidence="6">Sodium/calcium exchanger membrane region domain-containing protein</fullName>
    </recommendedName>
</protein>
<sequence>MFWILGITSVIKPIPINSSANFDIFICLTATLFLFSAIFIGKKYKLERWQGVFFLLAYIIYVIFLIKRG</sequence>
<dbReference type="Gene3D" id="1.20.1420.30">
    <property type="entry name" value="NCX, central ion-binding region"/>
    <property type="match status" value="1"/>
</dbReference>
<reference evidence="7 8" key="1">
    <citation type="journal article" date="2017" name="ISME J.">
        <title>Potential for microbial H2 and metal transformations associated with novel bacteria and archaea in deep terrestrial subsurface sediments.</title>
        <authorList>
            <person name="Hernsdorf A.W."/>
            <person name="Amano Y."/>
            <person name="Miyakawa K."/>
            <person name="Ise K."/>
            <person name="Suzuki Y."/>
            <person name="Anantharaman K."/>
            <person name="Probst A."/>
            <person name="Burstein D."/>
            <person name="Thomas B.C."/>
            <person name="Banfield J.F."/>
        </authorList>
    </citation>
    <scope>NUCLEOTIDE SEQUENCE [LARGE SCALE GENOMIC DNA]</scope>
    <source>
        <strain evidence="7">HGW-Kuenenbacteria-1</strain>
    </source>
</reference>
<comment type="caution">
    <text evidence="7">The sequence shown here is derived from an EMBL/GenBank/DDBJ whole genome shotgun (WGS) entry which is preliminary data.</text>
</comment>
<keyword evidence="3 5" id="KW-1133">Transmembrane helix</keyword>